<evidence type="ECO:0000313" key="1">
    <source>
        <dbReference type="EMBL" id="HGG01728.1"/>
    </source>
</evidence>
<organism evidence="1">
    <name type="scientific">Planktothricoides sp. SpSt-374</name>
    <dbReference type="NCBI Taxonomy" id="2282167"/>
    <lineage>
        <taxon>Bacteria</taxon>
        <taxon>Bacillati</taxon>
        <taxon>Cyanobacteriota</taxon>
        <taxon>Cyanophyceae</taxon>
        <taxon>Oscillatoriophycideae</taxon>
        <taxon>Oscillatoriales</taxon>
        <taxon>Oscillatoriaceae</taxon>
        <taxon>Planktothricoides</taxon>
    </lineage>
</organism>
<reference evidence="1" key="1">
    <citation type="journal article" date="2020" name="mSystems">
        <title>Genome- and Community-Level Interaction Insights into Carbon Utilization and Element Cycling Functions of Hydrothermarchaeota in Hydrothermal Sediment.</title>
        <authorList>
            <person name="Zhou Z."/>
            <person name="Liu Y."/>
            <person name="Xu W."/>
            <person name="Pan J."/>
            <person name="Luo Z.H."/>
            <person name="Li M."/>
        </authorList>
    </citation>
    <scope>NUCLEOTIDE SEQUENCE [LARGE SCALE GENOMIC DNA]</scope>
    <source>
        <strain evidence="1">SpSt-374</strain>
    </source>
</reference>
<gene>
    <name evidence="1" type="ORF">ENR15_14010</name>
</gene>
<protein>
    <submittedName>
        <fullName evidence="1">Uncharacterized protein</fullName>
    </submittedName>
</protein>
<proteinExistence type="predicted"/>
<name>A0A7C3ZX98_9CYAN</name>
<accession>A0A7C3ZX98</accession>
<dbReference type="EMBL" id="DSPX01000139">
    <property type="protein sequence ID" value="HGG01728.1"/>
    <property type="molecule type" value="Genomic_DNA"/>
</dbReference>
<sequence length="76" mass="8552">MSLQVLFSAPIALWRFVFGRRISIVSHLSPSLSRGGIPRIKTNDTHVLSPPFLPYNQTSSLPEMGYVSNQDHGYHQ</sequence>
<comment type="caution">
    <text evidence="1">The sequence shown here is derived from an EMBL/GenBank/DDBJ whole genome shotgun (WGS) entry which is preliminary data.</text>
</comment>
<dbReference type="AlphaFoldDB" id="A0A7C3ZX98"/>